<comment type="caution">
    <text evidence="1">The sequence shown here is derived from an EMBL/GenBank/DDBJ whole genome shotgun (WGS) entry which is preliminary data.</text>
</comment>
<keyword evidence="2" id="KW-1185">Reference proteome</keyword>
<protein>
    <submittedName>
        <fullName evidence="1">Uncharacterized protein</fullName>
    </submittedName>
</protein>
<proteinExistence type="predicted"/>
<dbReference type="EMBL" id="MCFA01000107">
    <property type="protein sequence ID" value="ORY07679.1"/>
    <property type="molecule type" value="Genomic_DNA"/>
</dbReference>
<organism evidence="1 2">
    <name type="scientific">Clohesyomyces aquaticus</name>
    <dbReference type="NCBI Taxonomy" id="1231657"/>
    <lineage>
        <taxon>Eukaryota</taxon>
        <taxon>Fungi</taxon>
        <taxon>Dikarya</taxon>
        <taxon>Ascomycota</taxon>
        <taxon>Pezizomycotina</taxon>
        <taxon>Dothideomycetes</taxon>
        <taxon>Pleosporomycetidae</taxon>
        <taxon>Pleosporales</taxon>
        <taxon>Lindgomycetaceae</taxon>
        <taxon>Clohesyomyces</taxon>
    </lineage>
</organism>
<sequence length="134" mass="15504">MGYTFSFWMEGNLPYLTEEKLFEPPDRSWIFSSIFAHPSSLILAKGFQHHPRASRFLQSLQYSLLFAEPKLSTYPQPVWRPSTILERMHGPLTNCSRAQCLQGLWNTCSVKHILVTIYHHCCDGIVTGFVRSRN</sequence>
<reference evidence="1 2" key="1">
    <citation type="submission" date="2016-07" db="EMBL/GenBank/DDBJ databases">
        <title>Pervasive Adenine N6-methylation of Active Genes in Fungi.</title>
        <authorList>
            <consortium name="DOE Joint Genome Institute"/>
            <person name="Mondo S.J."/>
            <person name="Dannebaum R.O."/>
            <person name="Kuo R.C."/>
            <person name="Labutti K."/>
            <person name="Haridas S."/>
            <person name="Kuo A."/>
            <person name="Salamov A."/>
            <person name="Ahrendt S.R."/>
            <person name="Lipzen A."/>
            <person name="Sullivan W."/>
            <person name="Andreopoulos W.B."/>
            <person name="Clum A."/>
            <person name="Lindquist E."/>
            <person name="Daum C."/>
            <person name="Ramamoorthy G.K."/>
            <person name="Gryganskyi A."/>
            <person name="Culley D."/>
            <person name="Magnuson J.K."/>
            <person name="James T.Y."/>
            <person name="O'Malley M.A."/>
            <person name="Stajich J.E."/>
            <person name="Spatafora J.W."/>
            <person name="Visel A."/>
            <person name="Grigoriev I.V."/>
        </authorList>
    </citation>
    <scope>NUCLEOTIDE SEQUENCE [LARGE SCALE GENOMIC DNA]</scope>
    <source>
        <strain evidence="1 2">CBS 115471</strain>
    </source>
</reference>
<evidence type="ECO:0000313" key="1">
    <source>
        <dbReference type="EMBL" id="ORY07679.1"/>
    </source>
</evidence>
<dbReference type="Proteomes" id="UP000193144">
    <property type="component" value="Unassembled WGS sequence"/>
</dbReference>
<gene>
    <name evidence="1" type="ORF">BCR34DRAFT_18243</name>
</gene>
<accession>A0A1Y1ZBP8</accession>
<name>A0A1Y1ZBP8_9PLEO</name>
<dbReference type="AlphaFoldDB" id="A0A1Y1ZBP8"/>
<evidence type="ECO:0000313" key="2">
    <source>
        <dbReference type="Proteomes" id="UP000193144"/>
    </source>
</evidence>